<evidence type="ECO:0000256" key="3">
    <source>
        <dbReference type="ARBA" id="ARBA00022692"/>
    </source>
</evidence>
<keyword evidence="2" id="KW-1003">Cell membrane</keyword>
<dbReference type="AlphaFoldDB" id="A0A644UHE3"/>
<keyword evidence="4" id="KW-1133">Transmembrane helix</keyword>
<dbReference type="PANTHER" id="PTHR40060:SF1">
    <property type="entry name" value="UPF0316 PROTEIN YEBE"/>
    <property type="match status" value="1"/>
</dbReference>
<protein>
    <recommendedName>
        <fullName evidence="6">DUF2179 domain-containing protein</fullName>
    </recommendedName>
</protein>
<evidence type="ECO:0000256" key="4">
    <source>
        <dbReference type="ARBA" id="ARBA00022989"/>
    </source>
</evidence>
<dbReference type="InterPro" id="IPR022930">
    <property type="entry name" value="UPF0316"/>
</dbReference>
<comment type="subcellular location">
    <subcellularLocation>
        <location evidence="1">Cell membrane</location>
        <topology evidence="1">Multi-pass membrane protein</topology>
    </subcellularLocation>
</comment>
<evidence type="ECO:0000259" key="6">
    <source>
        <dbReference type="Pfam" id="PF10035"/>
    </source>
</evidence>
<keyword evidence="5" id="KW-0472">Membrane</keyword>
<sequence length="121" mass="13738">MVAYISYAAGYASGNFVGIIIEQRIAFGIILCRIYTRKNGGELVSIFNANNFGATLLEATGSVEKIQIIETVIERKEMKKVEKLVIEFDPDVFYVVEDVRVKQRGIFPKTRSLMSRWRIGK</sequence>
<evidence type="ECO:0000313" key="7">
    <source>
        <dbReference type="EMBL" id="MPL78299.1"/>
    </source>
</evidence>
<evidence type="ECO:0000256" key="1">
    <source>
        <dbReference type="ARBA" id="ARBA00004651"/>
    </source>
</evidence>
<dbReference type="Gene3D" id="3.30.70.120">
    <property type="match status" value="1"/>
</dbReference>
<organism evidence="7">
    <name type="scientific">bioreactor metagenome</name>
    <dbReference type="NCBI Taxonomy" id="1076179"/>
    <lineage>
        <taxon>unclassified sequences</taxon>
        <taxon>metagenomes</taxon>
        <taxon>ecological metagenomes</taxon>
    </lineage>
</organism>
<gene>
    <name evidence="7" type="ORF">SDC9_24163</name>
</gene>
<dbReference type="EMBL" id="VSSQ01000115">
    <property type="protein sequence ID" value="MPL78299.1"/>
    <property type="molecule type" value="Genomic_DNA"/>
</dbReference>
<evidence type="ECO:0000256" key="5">
    <source>
        <dbReference type="ARBA" id="ARBA00023136"/>
    </source>
</evidence>
<dbReference type="Pfam" id="PF10035">
    <property type="entry name" value="DUF2179"/>
    <property type="match status" value="1"/>
</dbReference>
<accession>A0A644UHE3</accession>
<reference evidence="7" key="1">
    <citation type="submission" date="2019-08" db="EMBL/GenBank/DDBJ databases">
        <authorList>
            <person name="Kucharzyk K."/>
            <person name="Murdoch R.W."/>
            <person name="Higgins S."/>
            <person name="Loffler F."/>
        </authorList>
    </citation>
    <scope>NUCLEOTIDE SEQUENCE</scope>
</reference>
<proteinExistence type="predicted"/>
<comment type="caution">
    <text evidence="7">The sequence shown here is derived from an EMBL/GenBank/DDBJ whole genome shotgun (WGS) entry which is preliminary data.</text>
</comment>
<dbReference type="CDD" id="cd16381">
    <property type="entry name" value="YitT_C_like_1"/>
    <property type="match status" value="1"/>
</dbReference>
<name>A0A644UHE3_9ZZZZ</name>
<keyword evidence="3" id="KW-0812">Transmembrane</keyword>
<dbReference type="GO" id="GO:0005886">
    <property type="term" value="C:plasma membrane"/>
    <property type="evidence" value="ECO:0007669"/>
    <property type="project" value="UniProtKB-SubCell"/>
</dbReference>
<dbReference type="InterPro" id="IPR019264">
    <property type="entry name" value="DUF2179"/>
</dbReference>
<dbReference type="PANTHER" id="PTHR40060">
    <property type="entry name" value="UPF0316 PROTEIN YEBE"/>
    <property type="match status" value="1"/>
</dbReference>
<dbReference type="InterPro" id="IPR015867">
    <property type="entry name" value="N-reg_PII/ATP_PRibTrfase_C"/>
</dbReference>
<evidence type="ECO:0000256" key="2">
    <source>
        <dbReference type="ARBA" id="ARBA00022475"/>
    </source>
</evidence>
<feature type="domain" description="DUF2179" evidence="6">
    <location>
        <begin position="52"/>
        <end position="100"/>
    </location>
</feature>